<feature type="compositionally biased region" description="Polar residues" evidence="8">
    <location>
        <begin position="51"/>
        <end position="63"/>
    </location>
</feature>
<dbReference type="GO" id="GO:0006974">
    <property type="term" value="P:DNA damage response"/>
    <property type="evidence" value="ECO:0007669"/>
    <property type="project" value="Ensembl"/>
</dbReference>
<dbReference type="GO" id="GO:0000792">
    <property type="term" value="C:heterochromatin"/>
    <property type="evidence" value="ECO:0007669"/>
    <property type="project" value="Ensembl"/>
</dbReference>
<evidence type="ECO:0000256" key="2">
    <source>
        <dbReference type="ARBA" id="ARBA00005434"/>
    </source>
</evidence>
<dbReference type="GO" id="GO:0090734">
    <property type="term" value="C:site of DNA damage"/>
    <property type="evidence" value="ECO:0007669"/>
    <property type="project" value="Ensembl"/>
</dbReference>
<dbReference type="Proteomes" id="UP000314987">
    <property type="component" value="Unassembled WGS sequence"/>
</dbReference>
<evidence type="ECO:0000256" key="1">
    <source>
        <dbReference type="ARBA" id="ARBA00002530"/>
    </source>
</evidence>
<dbReference type="Pfam" id="PF00400">
    <property type="entry name" value="WD40"/>
    <property type="match status" value="1"/>
</dbReference>
<dbReference type="SUPFAM" id="SSF50978">
    <property type="entry name" value="WD40 repeat-like"/>
    <property type="match status" value="1"/>
</dbReference>
<dbReference type="AlphaFoldDB" id="A0A4X2KDK2"/>
<dbReference type="STRING" id="29139.ENSVURP00010007270"/>
<dbReference type="OMA" id="DPNTLYW"/>
<dbReference type="GeneTree" id="ENSGT00510000048144"/>
<evidence type="ECO:0000256" key="8">
    <source>
        <dbReference type="SAM" id="MobiDB-lite"/>
    </source>
</evidence>
<evidence type="ECO:0000313" key="10">
    <source>
        <dbReference type="Proteomes" id="UP000314987"/>
    </source>
</evidence>
<evidence type="ECO:0000256" key="7">
    <source>
        <dbReference type="RuleBase" id="RU365004"/>
    </source>
</evidence>
<dbReference type="Ensembl" id="ENSVURT00010008219.1">
    <property type="protein sequence ID" value="ENSVURP00010007270.1"/>
    <property type="gene ID" value="ENSVURG00010005630.1"/>
</dbReference>
<dbReference type="InterPro" id="IPR015943">
    <property type="entry name" value="WD40/YVTN_repeat-like_dom_sf"/>
</dbReference>
<evidence type="ECO:0000313" key="9">
    <source>
        <dbReference type="Ensembl" id="ENSVURP00010007270.1"/>
    </source>
</evidence>
<gene>
    <name evidence="9" type="primary">WDR76</name>
</gene>
<dbReference type="InterPro" id="IPR001680">
    <property type="entry name" value="WD40_rpt"/>
</dbReference>
<keyword evidence="10" id="KW-1185">Reference proteome</keyword>
<dbReference type="FunFam" id="2.130.10.10:FF:000180">
    <property type="entry name" value="WD repeat-containing protein 76"/>
    <property type="match status" value="1"/>
</dbReference>
<dbReference type="InterPro" id="IPR036322">
    <property type="entry name" value="WD40_repeat_dom_sf"/>
</dbReference>
<dbReference type="InterPro" id="IPR050853">
    <property type="entry name" value="WD_repeat_DNA-damage-binding"/>
</dbReference>
<dbReference type="GO" id="GO:0003677">
    <property type="term" value="F:DNA binding"/>
    <property type="evidence" value="ECO:0007669"/>
    <property type="project" value="TreeGrafter"/>
</dbReference>
<accession>A0A4X2KDK2</accession>
<sequence>MAGSRASLQVNESKVPESIIGLSLTPQHRIILQKQARVLLFPLVVKKNKQGQMMSPQNLSENNSNDEEKPKIKRKHRELETPEKEAVFPKEEYSLQKSALGSQTQPSVVIPKNTKDVLSLSNEMQNNQDGGGDENETADLDDSTELSAYEKKRLKNISENAEFFASLHLVETAARLREMITKRPSRGIKRKKLKKAEDEIVCRRSMRLLKVDPSGVPLPDPSPQPESVVDQYIRLPPGPLEMIPENQTGENEMFKGVLQMWMKISQPRNKSTKKLSSMKRYQAGLTGMVISEDTICKVTRSRICSMAIHPSETRTLVAAGDKVGQVGLWDLTQEPREDGIFTFTLHSRVVSCLNFSPANPAHLLSLSHDGTLRCGDFTRAVFEEVYRNEERDFSFFDFLADDASTLIVGHWDAGVAIVDRRTPGTSYEQFFNSDMSLIRTLQVHPVNRHYFITAGARDVHIYDLRHLRSKGMKPLISLTEHMKSLASAYFSPVTGNRIVTTCADDNLRVFDTSSISSKIPLLTRVRHNNNTGRWLTRFRAVWDPKQEDCFIVGSMAHPRSIDVFHESGELVHSFIREECLASVCSINVTHPTQNILAGGNSSGRIHVFKG</sequence>
<evidence type="ECO:0000256" key="3">
    <source>
        <dbReference type="ARBA" id="ARBA00021234"/>
    </source>
</evidence>
<dbReference type="GO" id="GO:0005634">
    <property type="term" value="C:nucleus"/>
    <property type="evidence" value="ECO:0007669"/>
    <property type="project" value="Ensembl"/>
</dbReference>
<comment type="similarity">
    <text evidence="2 7">Belongs to the WD repeat DDB2/WDR76 family.</text>
</comment>
<comment type="subunit">
    <text evidence="6 7">Interacts with CUL4A and/or CUL4B.</text>
</comment>
<reference evidence="10" key="1">
    <citation type="submission" date="2018-12" db="EMBL/GenBank/DDBJ databases">
        <authorList>
            <person name="Yazar S."/>
        </authorList>
    </citation>
    <scope>NUCLEOTIDE SEQUENCE [LARGE SCALE GENOMIC DNA]</scope>
</reference>
<dbReference type="PANTHER" id="PTHR14773">
    <property type="entry name" value="WD REPEAT-CONTAINING PROTEIN 76"/>
    <property type="match status" value="1"/>
</dbReference>
<dbReference type="CTD" id="79968"/>
<name>A0A4X2KDK2_VOMUR</name>
<dbReference type="OrthoDB" id="9890280at2759"/>
<reference evidence="9" key="3">
    <citation type="submission" date="2025-09" db="UniProtKB">
        <authorList>
            <consortium name="Ensembl"/>
        </authorList>
    </citation>
    <scope>IDENTIFICATION</scope>
</reference>
<dbReference type="GO" id="GO:0019899">
    <property type="term" value="F:enzyme binding"/>
    <property type="evidence" value="ECO:0007669"/>
    <property type="project" value="Ensembl"/>
</dbReference>
<evidence type="ECO:0000256" key="6">
    <source>
        <dbReference type="ARBA" id="ARBA00065536"/>
    </source>
</evidence>
<dbReference type="Gene3D" id="2.130.10.10">
    <property type="entry name" value="YVTN repeat-like/Quinoprotein amine dehydrogenase"/>
    <property type="match status" value="1"/>
</dbReference>
<keyword evidence="4 7" id="KW-0853">WD repeat</keyword>
<evidence type="ECO:0000256" key="4">
    <source>
        <dbReference type="ARBA" id="ARBA00022574"/>
    </source>
</evidence>
<keyword evidence="5" id="KW-0677">Repeat</keyword>
<dbReference type="SMART" id="SM00320">
    <property type="entry name" value="WD40"/>
    <property type="match status" value="5"/>
</dbReference>
<feature type="region of interest" description="Disordered" evidence="8">
    <location>
        <begin position="51"/>
        <end position="90"/>
    </location>
</feature>
<evidence type="ECO:0000256" key="5">
    <source>
        <dbReference type="ARBA" id="ARBA00022737"/>
    </source>
</evidence>
<dbReference type="RefSeq" id="XP_027726005.1">
    <property type="nucleotide sequence ID" value="XM_027870204.1"/>
</dbReference>
<protein>
    <recommendedName>
        <fullName evidence="3 7">WD repeat-containing protein 76</fullName>
    </recommendedName>
</protein>
<dbReference type="GeneID" id="114049025"/>
<dbReference type="PANTHER" id="PTHR14773:SF0">
    <property type="entry name" value="WD REPEAT-CONTAINING PROTEIN 76"/>
    <property type="match status" value="1"/>
</dbReference>
<comment type="function">
    <text evidence="1 7">Specifically binds 5-hydroxymethylcytosine (5hmC), suggesting that it acts as a specific reader of 5hmC.</text>
</comment>
<reference evidence="9" key="2">
    <citation type="submission" date="2025-08" db="UniProtKB">
        <authorList>
            <consortium name="Ensembl"/>
        </authorList>
    </citation>
    <scope>IDENTIFICATION</scope>
</reference>
<organism evidence="9 10">
    <name type="scientific">Vombatus ursinus</name>
    <name type="common">Common wombat</name>
    <dbReference type="NCBI Taxonomy" id="29139"/>
    <lineage>
        <taxon>Eukaryota</taxon>
        <taxon>Metazoa</taxon>
        <taxon>Chordata</taxon>
        <taxon>Craniata</taxon>
        <taxon>Vertebrata</taxon>
        <taxon>Euteleostomi</taxon>
        <taxon>Mammalia</taxon>
        <taxon>Metatheria</taxon>
        <taxon>Diprotodontia</taxon>
        <taxon>Vombatidae</taxon>
        <taxon>Vombatus</taxon>
    </lineage>
</organism>
<proteinExistence type="inferred from homology"/>
<feature type="compositionally biased region" description="Basic and acidic residues" evidence="8">
    <location>
        <begin position="77"/>
        <end position="90"/>
    </location>
</feature>
<dbReference type="GO" id="GO:2000001">
    <property type="term" value="P:regulation of DNA damage checkpoint"/>
    <property type="evidence" value="ECO:0007669"/>
    <property type="project" value="TreeGrafter"/>
</dbReference>